<dbReference type="PROSITE" id="PS51257">
    <property type="entry name" value="PROKAR_LIPOPROTEIN"/>
    <property type="match status" value="1"/>
</dbReference>
<evidence type="ECO:0008006" key="3">
    <source>
        <dbReference type="Google" id="ProtNLM"/>
    </source>
</evidence>
<organism evidence="1 2">
    <name type="scientific">Desulfosarcina alkanivorans</name>
    <dbReference type="NCBI Taxonomy" id="571177"/>
    <lineage>
        <taxon>Bacteria</taxon>
        <taxon>Pseudomonadati</taxon>
        <taxon>Thermodesulfobacteriota</taxon>
        <taxon>Desulfobacteria</taxon>
        <taxon>Desulfobacterales</taxon>
        <taxon>Desulfosarcinaceae</taxon>
        <taxon>Desulfosarcina</taxon>
    </lineage>
</organism>
<dbReference type="KEGG" id="dalk:DSCA_06080"/>
<accession>A0A5K7YC01</accession>
<dbReference type="Proteomes" id="UP000427906">
    <property type="component" value="Chromosome"/>
</dbReference>
<keyword evidence="2" id="KW-1185">Reference proteome</keyword>
<evidence type="ECO:0000313" key="1">
    <source>
        <dbReference type="EMBL" id="BBO66678.1"/>
    </source>
</evidence>
<protein>
    <recommendedName>
        <fullName evidence="3">Lipoprotein</fullName>
    </recommendedName>
</protein>
<evidence type="ECO:0000313" key="2">
    <source>
        <dbReference type="Proteomes" id="UP000427906"/>
    </source>
</evidence>
<dbReference type="RefSeq" id="WP_155315017.1">
    <property type="nucleotide sequence ID" value="NZ_AP021874.1"/>
</dbReference>
<sequence length="272" mass="30867">MRRKKSYAMAVTGLVLLLALVGCSDTLSRSFYTHHPRSVQDVESVWGAPVDITRLDDGIEKRTYLIQSTDFDLKYRYFLIRDGRVLASGITDTGKTVPPGIHRKTVAFVASDLSKAFYERHQTPVAHLEQTWGKPMRVQDADDGTQYRVYEIHDPYSDFRFRKFIVRDGLVVASRISPEPGFEAESGQSAVNRVEINEISHRYYQRHPMSLEAVETTWGEPVDIQKTEDGLEKRTYKLNMPSDAAFAFRFFIVDEGMVVSSGVSDTLDVTAN</sequence>
<gene>
    <name evidence="1" type="ORF">DSCA_06080</name>
</gene>
<dbReference type="OrthoDB" id="5417594at2"/>
<proteinExistence type="predicted"/>
<reference evidence="1 2" key="1">
    <citation type="submission" date="2019-11" db="EMBL/GenBank/DDBJ databases">
        <title>Comparative genomics of hydrocarbon-degrading Desulfosarcina strains.</title>
        <authorList>
            <person name="Watanabe M."/>
            <person name="Kojima H."/>
            <person name="Fukui M."/>
        </authorList>
    </citation>
    <scope>NUCLEOTIDE SEQUENCE [LARGE SCALE GENOMIC DNA]</scope>
    <source>
        <strain evidence="1 2">PL12</strain>
    </source>
</reference>
<dbReference type="AlphaFoldDB" id="A0A5K7YC01"/>
<name>A0A5K7YC01_9BACT</name>
<dbReference type="EMBL" id="AP021874">
    <property type="protein sequence ID" value="BBO66678.1"/>
    <property type="molecule type" value="Genomic_DNA"/>
</dbReference>